<dbReference type="PANTHER" id="PTHR33303:SF2">
    <property type="entry name" value="COA-BINDING DOMAIN-CONTAINING PROTEIN"/>
    <property type="match status" value="1"/>
</dbReference>
<evidence type="ECO:0000313" key="2">
    <source>
        <dbReference type="EMBL" id="SOD97907.1"/>
    </source>
</evidence>
<dbReference type="EMBL" id="OCNJ01000007">
    <property type="protein sequence ID" value="SOD97907.1"/>
    <property type="molecule type" value="Genomic_DNA"/>
</dbReference>
<dbReference type="InterPro" id="IPR036291">
    <property type="entry name" value="NAD(P)-bd_dom_sf"/>
</dbReference>
<dbReference type="AlphaFoldDB" id="A0A286GQS4"/>
<reference evidence="2 3" key="1">
    <citation type="submission" date="2017-09" db="EMBL/GenBank/DDBJ databases">
        <authorList>
            <person name="Ehlers B."/>
            <person name="Leendertz F.H."/>
        </authorList>
    </citation>
    <scope>NUCLEOTIDE SEQUENCE [LARGE SCALE GENOMIC DNA]</scope>
    <source>
        <strain evidence="2 3">USBA 140</strain>
    </source>
</reference>
<dbReference type="Gene3D" id="3.40.50.720">
    <property type="entry name" value="NAD(P)-binding Rossmann-like Domain"/>
    <property type="match status" value="1"/>
</dbReference>
<sequence length="147" mass="15838">MPADDLRHAPMDARVHALLTQCRRIAVVGASPKAHRASNRVMAFLGRHGYETVAVNPGHERIDGVPCFPRLADVPGPVDMVDVFRRSERAGDIVDQAIALKDEKGIRGVWLQLGVIDHAAAERAAAAGLIVVMDRCPAIELPRLGLG</sequence>
<dbReference type="Pfam" id="PF13380">
    <property type="entry name" value="CoA_binding_2"/>
    <property type="match status" value="1"/>
</dbReference>
<feature type="domain" description="CoA-binding" evidence="1">
    <location>
        <begin position="19"/>
        <end position="115"/>
    </location>
</feature>
<dbReference type="SMART" id="SM00881">
    <property type="entry name" value="CoA_binding"/>
    <property type="match status" value="1"/>
</dbReference>
<proteinExistence type="predicted"/>
<dbReference type="PANTHER" id="PTHR33303">
    <property type="entry name" value="CYTOPLASMIC PROTEIN-RELATED"/>
    <property type="match status" value="1"/>
</dbReference>
<protein>
    <recommendedName>
        <fullName evidence="1">CoA-binding domain-containing protein</fullName>
    </recommendedName>
</protein>
<dbReference type="SUPFAM" id="SSF51735">
    <property type="entry name" value="NAD(P)-binding Rossmann-fold domains"/>
    <property type="match status" value="1"/>
</dbReference>
<dbReference type="InterPro" id="IPR003781">
    <property type="entry name" value="CoA-bd"/>
</dbReference>
<dbReference type="OrthoDB" id="9804695at2"/>
<organism evidence="2 3">
    <name type="scientific">Caenispirillum bisanense</name>
    <dbReference type="NCBI Taxonomy" id="414052"/>
    <lineage>
        <taxon>Bacteria</taxon>
        <taxon>Pseudomonadati</taxon>
        <taxon>Pseudomonadota</taxon>
        <taxon>Alphaproteobacteria</taxon>
        <taxon>Rhodospirillales</taxon>
        <taxon>Novispirillaceae</taxon>
        <taxon>Caenispirillum</taxon>
    </lineage>
</organism>
<evidence type="ECO:0000313" key="3">
    <source>
        <dbReference type="Proteomes" id="UP000219621"/>
    </source>
</evidence>
<evidence type="ECO:0000259" key="1">
    <source>
        <dbReference type="SMART" id="SM00881"/>
    </source>
</evidence>
<accession>A0A286GQS4</accession>
<gene>
    <name evidence="2" type="ORF">SAMN05421508_107123</name>
</gene>
<keyword evidence="3" id="KW-1185">Reference proteome</keyword>
<name>A0A286GQS4_9PROT</name>
<dbReference type="Proteomes" id="UP000219621">
    <property type="component" value="Unassembled WGS sequence"/>
</dbReference>